<dbReference type="OrthoDB" id="3433125at2759"/>
<dbReference type="PANTHER" id="PTHR38887:SF1">
    <property type="entry name" value="RAS MODIFICATION PROTEIN ERF4"/>
    <property type="match status" value="1"/>
</dbReference>
<feature type="region of interest" description="Disordered" evidence="1">
    <location>
        <begin position="226"/>
        <end position="263"/>
    </location>
</feature>
<dbReference type="STRING" id="2656787.A0A370TED0"/>
<sequence length="477" mass="52800">MARNLGYGYDAKDPCSHRPYDPRNDDITPPPGPPPGYDERSQFGQQHQRQKYGYDCDYHSKSAHGQQQLAPPRGIDGSLPSPIVIPQQRMGSKDRGFMAAYAPSLAASGIDRMTFLKFIDDVNIGLKGNKYLAGVQVVAFGVGLTPVTIVMGVSAAVQAGAMIANKAAVRNKTNMVMDKYNNEVFRPRGLFCMIMKYDPIERDLADLAAQGGSPFKKLSNLVSGDSPGRLVGLGNQQQGPPKQDRFRNPISDKVNGESGLPTDVAPLEYIQDRRAHKELLSSSSSLSRDSSPSSNGDKPQKENKALKAFDSFNDYLDRRARAKYAAENEGNILNVQTNGGFSNRFLDPNHPATKGGLIGLLSGGSMTPDAETRKRKKMARIEEEESRVYEEYQRRIDDVHRSRQCQRDTDRALKDVERDYAPRLAEFRNQKKEIEGGVRSIKKDILYLFIVNLPSEAAMAEAQQRLGGQNLVAMTDI</sequence>
<keyword evidence="3" id="KW-1185">Reference proteome</keyword>
<accession>A0A370TED0</accession>
<feature type="compositionally biased region" description="Basic and acidic residues" evidence="1">
    <location>
        <begin position="298"/>
        <end position="307"/>
    </location>
</feature>
<dbReference type="RefSeq" id="XP_031866514.1">
    <property type="nucleotide sequence ID" value="XM_032017083.1"/>
</dbReference>
<dbReference type="PANTHER" id="PTHR38887">
    <property type="entry name" value="CHROMOSOME 21, WHOLE GENOME SHOTGUN SEQUENCE"/>
    <property type="match status" value="1"/>
</dbReference>
<evidence type="ECO:0000256" key="1">
    <source>
        <dbReference type="SAM" id="MobiDB-lite"/>
    </source>
</evidence>
<feature type="compositionally biased region" description="Basic and acidic residues" evidence="1">
    <location>
        <begin position="10"/>
        <end position="26"/>
    </location>
</feature>
<dbReference type="Proteomes" id="UP000254866">
    <property type="component" value="Unassembled WGS sequence"/>
</dbReference>
<reference evidence="2 3" key="1">
    <citation type="journal article" date="2018" name="IMA Fungus">
        <title>IMA Genome-F 9: Draft genome sequence of Annulohypoxylon stygium, Aspergillus mulundensis, Berkeleyomyces basicola (syn. Thielaviopsis basicola), Ceratocystis smalleyi, two Cercospora beticola strains, Coleophoma cylindrospora, Fusarium fracticaudum, Phialophora cf. hyalina, and Morchella septimelata.</title>
        <authorList>
            <person name="Wingfield B.D."/>
            <person name="Bills G.F."/>
            <person name="Dong Y."/>
            <person name="Huang W."/>
            <person name="Nel W.J."/>
            <person name="Swalarsk-Parry B.S."/>
            <person name="Vaghefi N."/>
            <person name="Wilken P.M."/>
            <person name="An Z."/>
            <person name="de Beer Z.W."/>
            <person name="De Vos L."/>
            <person name="Chen L."/>
            <person name="Duong T.A."/>
            <person name="Gao Y."/>
            <person name="Hammerbacher A."/>
            <person name="Kikkert J.R."/>
            <person name="Li Y."/>
            <person name="Li H."/>
            <person name="Li K."/>
            <person name="Li Q."/>
            <person name="Liu X."/>
            <person name="Ma X."/>
            <person name="Naidoo K."/>
            <person name="Pethybridge S.J."/>
            <person name="Sun J."/>
            <person name="Steenkamp E.T."/>
            <person name="van der Nest M.A."/>
            <person name="van Wyk S."/>
            <person name="Wingfield M.J."/>
            <person name="Xiong C."/>
            <person name="Yue Q."/>
            <person name="Zhang X."/>
        </authorList>
    </citation>
    <scope>NUCLEOTIDE SEQUENCE [LARGE SCALE GENOMIC DNA]</scope>
    <source>
        <strain evidence="2 3">BP 5553</strain>
    </source>
</reference>
<proteinExistence type="predicted"/>
<gene>
    <name evidence="2" type="ORF">BP5553_08460</name>
</gene>
<feature type="compositionally biased region" description="Low complexity" evidence="1">
    <location>
        <begin position="280"/>
        <end position="294"/>
    </location>
</feature>
<dbReference type="EMBL" id="NPIC01000009">
    <property type="protein sequence ID" value="RDL33021.1"/>
    <property type="molecule type" value="Genomic_DNA"/>
</dbReference>
<name>A0A370TED0_9HELO</name>
<evidence type="ECO:0000313" key="3">
    <source>
        <dbReference type="Proteomes" id="UP000254866"/>
    </source>
</evidence>
<dbReference type="GeneID" id="43601309"/>
<comment type="caution">
    <text evidence="2">The sequence shown here is derived from an EMBL/GenBank/DDBJ whole genome shotgun (WGS) entry which is preliminary data.</text>
</comment>
<feature type="region of interest" description="Disordered" evidence="1">
    <location>
        <begin position="278"/>
        <end position="308"/>
    </location>
</feature>
<dbReference type="AlphaFoldDB" id="A0A370TED0"/>
<feature type="region of interest" description="Disordered" evidence="1">
    <location>
        <begin position="1"/>
        <end position="79"/>
    </location>
</feature>
<evidence type="ECO:0000313" key="2">
    <source>
        <dbReference type="EMBL" id="RDL33021.1"/>
    </source>
</evidence>
<protein>
    <submittedName>
        <fullName evidence="2">Uncharacterized protein</fullName>
    </submittedName>
</protein>
<organism evidence="2 3">
    <name type="scientific">Venustampulla echinocandica</name>
    <dbReference type="NCBI Taxonomy" id="2656787"/>
    <lineage>
        <taxon>Eukaryota</taxon>
        <taxon>Fungi</taxon>
        <taxon>Dikarya</taxon>
        <taxon>Ascomycota</taxon>
        <taxon>Pezizomycotina</taxon>
        <taxon>Leotiomycetes</taxon>
        <taxon>Helotiales</taxon>
        <taxon>Pleuroascaceae</taxon>
        <taxon>Venustampulla</taxon>
    </lineage>
</organism>
<dbReference type="InterPro" id="IPR053221">
    <property type="entry name" value="Burnettramic_acid_biosynth"/>
</dbReference>